<dbReference type="PANTHER" id="PTHR30007">
    <property type="entry name" value="PHP DOMAIN PROTEIN"/>
    <property type="match status" value="1"/>
</dbReference>
<name>A0A126SYJ7_9BACT</name>
<dbReference type="Pfam" id="PF01609">
    <property type="entry name" value="DDE_Tnp_1"/>
    <property type="match status" value="1"/>
</dbReference>
<dbReference type="GO" id="GO:0004803">
    <property type="term" value="F:transposase activity"/>
    <property type="evidence" value="ECO:0007669"/>
    <property type="project" value="InterPro"/>
</dbReference>
<dbReference type="InterPro" id="IPR002559">
    <property type="entry name" value="Transposase_11"/>
</dbReference>
<dbReference type="InterPro" id="IPR025161">
    <property type="entry name" value="IS402-like_dom"/>
</dbReference>
<dbReference type="NCBIfam" id="NF033580">
    <property type="entry name" value="transpos_IS5_3"/>
    <property type="match status" value="1"/>
</dbReference>
<feature type="domain" description="Insertion element IS402-like" evidence="2">
    <location>
        <begin position="23"/>
        <end position="94"/>
    </location>
</feature>
<proteinExistence type="predicted"/>
<evidence type="ECO:0000259" key="2">
    <source>
        <dbReference type="Pfam" id="PF13340"/>
    </source>
</evidence>
<dbReference type="PANTHER" id="PTHR30007:SF0">
    <property type="entry name" value="TRANSPOSASE"/>
    <property type="match status" value="1"/>
</dbReference>
<evidence type="ECO:0000259" key="1">
    <source>
        <dbReference type="Pfam" id="PF01609"/>
    </source>
</evidence>
<dbReference type="EMBL" id="KU144983">
    <property type="protein sequence ID" value="AMK59378.1"/>
    <property type="molecule type" value="Genomic_DNA"/>
</dbReference>
<evidence type="ECO:0000313" key="3">
    <source>
        <dbReference type="EMBL" id="AMK59378.1"/>
    </source>
</evidence>
<protein>
    <submittedName>
        <fullName evidence="3">Transposase</fullName>
    </submittedName>
</protein>
<organism evidence="3">
    <name type="scientific">uncultured bacterium UPO57</name>
    <dbReference type="NCBI Taxonomy" id="1776980"/>
    <lineage>
        <taxon>Bacteria</taxon>
        <taxon>environmental samples</taxon>
    </lineage>
</organism>
<sequence length="278" mass="31746">MPWTETTRAQHDRRGLRYASDSTDEEWALIDPFMPPPAKTGRPREVDFRNVWDAIQYIAATGCQWIALPKDFPPYSTVQYWFYKFRNEGLLEIINDVLAMAARRLVGRKAEPTAGVIDSQSVKTTESGGERGYDAGKKVKGRKRHIVTDTLGLLLSCIVHEADIQDRDGAKITIEEVLERFPSLQHFFADGGYRGEGLARFVDAQGRTIEIVKRPDDAKGFVVLAKRWVVERTFAWLGRCRRLAKDWEKSIASSEAWTYIASIRIISRNLARDRNLQN</sequence>
<accession>A0A126SYJ7</accession>
<feature type="domain" description="Transposase IS4-like" evidence="1">
    <location>
        <begin position="111"/>
        <end position="263"/>
    </location>
</feature>
<dbReference type="GO" id="GO:0003677">
    <property type="term" value="F:DNA binding"/>
    <property type="evidence" value="ECO:0007669"/>
    <property type="project" value="InterPro"/>
</dbReference>
<reference evidence="3" key="1">
    <citation type="journal article" date="2016" name="Appl. Environ. Microbiol.">
        <title>Functional Metagenomics of a Biostimulated Petroleum-Contaminated Soil Reveals an Extraordinary Diversity of Extradiol Dioxygenases.</title>
        <authorList>
            <person name="Terron-Gonzalez L."/>
            <person name="Martin-Cabello G."/>
            <person name="Ferrer M."/>
            <person name="Santero E."/>
        </authorList>
    </citation>
    <scope>NUCLEOTIDE SEQUENCE</scope>
</reference>
<dbReference type="AlphaFoldDB" id="A0A126SYJ7"/>
<dbReference type="GO" id="GO:0006313">
    <property type="term" value="P:DNA transposition"/>
    <property type="evidence" value="ECO:0007669"/>
    <property type="project" value="InterPro"/>
</dbReference>
<dbReference type="Pfam" id="PF13340">
    <property type="entry name" value="DUF4096"/>
    <property type="match status" value="1"/>
</dbReference>